<keyword evidence="1" id="KW-0472">Membrane</keyword>
<proteinExistence type="predicted"/>
<keyword evidence="3" id="KW-1185">Reference proteome</keyword>
<dbReference type="EMBL" id="JAMSKV010000005">
    <property type="protein sequence ID" value="MCQ8278359.1"/>
    <property type="molecule type" value="Genomic_DNA"/>
</dbReference>
<dbReference type="RefSeq" id="WP_422863831.1">
    <property type="nucleotide sequence ID" value="NZ_JAMSKV010000005.1"/>
</dbReference>
<feature type="transmembrane region" description="Helical" evidence="1">
    <location>
        <begin position="191"/>
        <end position="212"/>
    </location>
</feature>
<keyword evidence="1" id="KW-0812">Transmembrane</keyword>
<gene>
    <name evidence="2" type="ORF">NFI95_07830</name>
</gene>
<name>A0ABT1W653_9PROT</name>
<organism evidence="2 3">
    <name type="scientific">Endosaccharibacter trunci</name>
    <dbReference type="NCBI Taxonomy" id="2812733"/>
    <lineage>
        <taxon>Bacteria</taxon>
        <taxon>Pseudomonadati</taxon>
        <taxon>Pseudomonadota</taxon>
        <taxon>Alphaproteobacteria</taxon>
        <taxon>Acetobacterales</taxon>
        <taxon>Acetobacteraceae</taxon>
        <taxon>Endosaccharibacter</taxon>
    </lineage>
</organism>
<evidence type="ECO:0008006" key="4">
    <source>
        <dbReference type="Google" id="ProtNLM"/>
    </source>
</evidence>
<comment type="caution">
    <text evidence="2">The sequence shown here is derived from an EMBL/GenBank/DDBJ whole genome shotgun (WGS) entry which is preliminary data.</text>
</comment>
<keyword evidence="1" id="KW-1133">Transmembrane helix</keyword>
<sequence>MTDPTQLPSGSPPPPLPAAERLIELFLRAEPGTGVNLVGPRPDTDRVLARVAELAASSQVPLLTITAATATPDSLRDEVARAFPNPPDRSRPLVLAVPDAGLLSADMLRELEQAAEAAEHYGGLALLLSSNRPLSPLLSEAGLSHLHRMMGTVVNAAEPVITARTDLTIPPDGESRALVPMVERPARRRSLLTLLLILLALLVIAAGALLWFGPHPHTQRSPPTEFQPGQTVNERSKHANLLMRAEPGDSLSALYQRVYAGTEAPPFAQVQQMNPIVTPGARLVFPPPQAGWPER</sequence>
<evidence type="ECO:0000313" key="2">
    <source>
        <dbReference type="EMBL" id="MCQ8278359.1"/>
    </source>
</evidence>
<evidence type="ECO:0000256" key="1">
    <source>
        <dbReference type="SAM" id="Phobius"/>
    </source>
</evidence>
<reference evidence="2 3" key="1">
    <citation type="submission" date="2022-06" db="EMBL/GenBank/DDBJ databases">
        <title>Endosaccharibacter gen. nov., sp. nov., endophytic bacteria isolated from sugarcane.</title>
        <authorList>
            <person name="Pitiwittayakul N."/>
            <person name="Yukphan P."/>
            <person name="Charoenyingcharoen P."/>
            <person name="Tanasupawat S."/>
        </authorList>
    </citation>
    <scope>NUCLEOTIDE SEQUENCE [LARGE SCALE GENOMIC DNA]</scope>
    <source>
        <strain evidence="2 3">KSS8</strain>
    </source>
</reference>
<protein>
    <recommendedName>
        <fullName evidence="4">LysM domain-containing protein</fullName>
    </recommendedName>
</protein>
<dbReference type="Proteomes" id="UP001524587">
    <property type="component" value="Unassembled WGS sequence"/>
</dbReference>
<accession>A0ABT1W653</accession>
<evidence type="ECO:0000313" key="3">
    <source>
        <dbReference type="Proteomes" id="UP001524587"/>
    </source>
</evidence>